<dbReference type="InterPro" id="IPR050789">
    <property type="entry name" value="Diverse_Enzym_Activities"/>
</dbReference>
<gene>
    <name evidence="3" type="ORF">ABIE37_003551</name>
</gene>
<evidence type="ECO:0000313" key="4">
    <source>
        <dbReference type="Proteomes" id="UP001549307"/>
    </source>
</evidence>
<accession>A0ABV2PAG2</accession>
<dbReference type="GeneID" id="92754476"/>
<keyword evidence="1" id="KW-0378">Hydrolase</keyword>
<dbReference type="Proteomes" id="UP001549307">
    <property type="component" value="Unassembled WGS sequence"/>
</dbReference>
<comment type="caution">
    <text evidence="3">The sequence shown here is derived from an EMBL/GenBank/DDBJ whole genome shotgun (WGS) entry which is preliminary data.</text>
</comment>
<protein>
    <submittedName>
        <fullName evidence="3">CubicO group peptidase (Beta-lactamase class C family)</fullName>
    </submittedName>
</protein>
<evidence type="ECO:0000259" key="2">
    <source>
        <dbReference type="Pfam" id="PF00144"/>
    </source>
</evidence>
<dbReference type="InterPro" id="IPR012338">
    <property type="entry name" value="Beta-lactam/transpept-like"/>
</dbReference>
<dbReference type="InterPro" id="IPR001466">
    <property type="entry name" value="Beta-lactam-related"/>
</dbReference>
<evidence type="ECO:0000256" key="1">
    <source>
        <dbReference type="ARBA" id="ARBA00022801"/>
    </source>
</evidence>
<feature type="domain" description="Beta-lactamase-related" evidence="2">
    <location>
        <begin position="38"/>
        <end position="311"/>
    </location>
</feature>
<proteinExistence type="predicted"/>
<name>A0ABV2PAG2_9MICC</name>
<evidence type="ECO:0000313" key="3">
    <source>
        <dbReference type="EMBL" id="MET4541749.1"/>
    </source>
</evidence>
<dbReference type="RefSeq" id="WP_354231791.1">
    <property type="nucleotide sequence ID" value="NZ_JBEPSN010000010.1"/>
</dbReference>
<dbReference type="SUPFAM" id="SSF56601">
    <property type="entry name" value="beta-lactamase/transpeptidase-like"/>
    <property type="match status" value="1"/>
</dbReference>
<dbReference type="PANTHER" id="PTHR43283:SF11">
    <property type="entry name" value="BETA-LACTAMASE-RELATED DOMAIN-CONTAINING PROTEIN"/>
    <property type="match status" value="1"/>
</dbReference>
<dbReference type="PANTHER" id="PTHR43283">
    <property type="entry name" value="BETA-LACTAMASE-RELATED"/>
    <property type="match status" value="1"/>
</dbReference>
<organism evidence="3 4">
    <name type="scientific">Arthrobacter bambusae</name>
    <dbReference type="NCBI Taxonomy" id="1338426"/>
    <lineage>
        <taxon>Bacteria</taxon>
        <taxon>Bacillati</taxon>
        <taxon>Actinomycetota</taxon>
        <taxon>Actinomycetes</taxon>
        <taxon>Micrococcales</taxon>
        <taxon>Micrococcaceae</taxon>
        <taxon>Arthrobacter</taxon>
    </lineage>
</organism>
<dbReference type="EMBL" id="JBEPSN010000010">
    <property type="protein sequence ID" value="MET4541749.1"/>
    <property type="molecule type" value="Genomic_DNA"/>
</dbReference>
<reference evidence="3 4" key="1">
    <citation type="submission" date="2024-06" db="EMBL/GenBank/DDBJ databases">
        <title>Sorghum-associated microbial communities from plants grown in Nebraska, USA.</title>
        <authorList>
            <person name="Schachtman D."/>
        </authorList>
    </citation>
    <scope>NUCLEOTIDE SEQUENCE [LARGE SCALE GENOMIC DNA]</scope>
    <source>
        <strain evidence="3 4">3552</strain>
    </source>
</reference>
<keyword evidence="4" id="KW-1185">Reference proteome</keyword>
<dbReference type="Gene3D" id="3.40.710.10">
    <property type="entry name" value="DD-peptidase/beta-lactamase superfamily"/>
    <property type="match status" value="1"/>
</dbReference>
<dbReference type="Pfam" id="PF00144">
    <property type="entry name" value="Beta-lactamase"/>
    <property type="match status" value="1"/>
</dbReference>
<sequence>MVETGPSADWARKQVDLGHVPVAVLGIASSRGIEDVVAFGTDGGRQATTDDHFALFSVSKPISALTVMRQVEQGKLSLGNPLSAALPDFGARRTDTVTLEQLLSHRSGIADPALDAGTPLREALTAAEQAFYAGSLVQYCNIAFEGAAAMAEWADGRPFEAQLLALAADTGAGSLTFSSDCNPHTVHGTEAAGLNVEGMYQHRHPGAGLFGTATDLLNLGSELLRDSGKAVRPATLAAMRRPRTTGVSHITTRPTPLRHTGLGFQLPANESELLAKGIYGHPGWSGTEWWMFPEQDRCVVFLTNVLDAPDLGVDTNELFNAVAAS</sequence>